<evidence type="ECO:0000313" key="2">
    <source>
        <dbReference type="Proteomes" id="UP000308600"/>
    </source>
</evidence>
<organism evidence="1 2">
    <name type="scientific">Pluteus cervinus</name>
    <dbReference type="NCBI Taxonomy" id="181527"/>
    <lineage>
        <taxon>Eukaryota</taxon>
        <taxon>Fungi</taxon>
        <taxon>Dikarya</taxon>
        <taxon>Basidiomycota</taxon>
        <taxon>Agaricomycotina</taxon>
        <taxon>Agaricomycetes</taxon>
        <taxon>Agaricomycetidae</taxon>
        <taxon>Agaricales</taxon>
        <taxon>Pluteineae</taxon>
        <taxon>Pluteaceae</taxon>
        <taxon>Pluteus</taxon>
    </lineage>
</organism>
<gene>
    <name evidence="1" type="ORF">BDN72DRAFT_777827</name>
</gene>
<feature type="non-terminal residue" evidence="1">
    <location>
        <position position="180"/>
    </location>
</feature>
<keyword evidence="2" id="KW-1185">Reference proteome</keyword>
<accession>A0ACD3AAH0</accession>
<dbReference type="Proteomes" id="UP000308600">
    <property type="component" value="Unassembled WGS sequence"/>
</dbReference>
<protein>
    <submittedName>
        <fullName evidence="1">Uncharacterized protein</fullName>
    </submittedName>
</protein>
<proteinExistence type="predicted"/>
<evidence type="ECO:0000313" key="1">
    <source>
        <dbReference type="EMBL" id="TFK61822.1"/>
    </source>
</evidence>
<name>A0ACD3AAH0_9AGAR</name>
<reference evidence="1 2" key="1">
    <citation type="journal article" date="2019" name="Nat. Ecol. Evol.">
        <title>Megaphylogeny resolves global patterns of mushroom evolution.</title>
        <authorList>
            <person name="Varga T."/>
            <person name="Krizsan K."/>
            <person name="Foldi C."/>
            <person name="Dima B."/>
            <person name="Sanchez-Garcia M."/>
            <person name="Sanchez-Ramirez S."/>
            <person name="Szollosi G.J."/>
            <person name="Szarkandi J.G."/>
            <person name="Papp V."/>
            <person name="Albert L."/>
            <person name="Andreopoulos W."/>
            <person name="Angelini C."/>
            <person name="Antonin V."/>
            <person name="Barry K.W."/>
            <person name="Bougher N.L."/>
            <person name="Buchanan P."/>
            <person name="Buyck B."/>
            <person name="Bense V."/>
            <person name="Catcheside P."/>
            <person name="Chovatia M."/>
            <person name="Cooper J."/>
            <person name="Damon W."/>
            <person name="Desjardin D."/>
            <person name="Finy P."/>
            <person name="Geml J."/>
            <person name="Haridas S."/>
            <person name="Hughes K."/>
            <person name="Justo A."/>
            <person name="Karasinski D."/>
            <person name="Kautmanova I."/>
            <person name="Kiss B."/>
            <person name="Kocsube S."/>
            <person name="Kotiranta H."/>
            <person name="LaButti K.M."/>
            <person name="Lechner B.E."/>
            <person name="Liimatainen K."/>
            <person name="Lipzen A."/>
            <person name="Lukacs Z."/>
            <person name="Mihaltcheva S."/>
            <person name="Morgado L.N."/>
            <person name="Niskanen T."/>
            <person name="Noordeloos M.E."/>
            <person name="Ohm R.A."/>
            <person name="Ortiz-Santana B."/>
            <person name="Ovrebo C."/>
            <person name="Racz N."/>
            <person name="Riley R."/>
            <person name="Savchenko A."/>
            <person name="Shiryaev A."/>
            <person name="Soop K."/>
            <person name="Spirin V."/>
            <person name="Szebenyi C."/>
            <person name="Tomsovsky M."/>
            <person name="Tulloss R.E."/>
            <person name="Uehling J."/>
            <person name="Grigoriev I.V."/>
            <person name="Vagvolgyi C."/>
            <person name="Papp T."/>
            <person name="Martin F.M."/>
            <person name="Miettinen O."/>
            <person name="Hibbett D.S."/>
            <person name="Nagy L.G."/>
        </authorList>
    </citation>
    <scope>NUCLEOTIDE SEQUENCE [LARGE SCALE GENOMIC DNA]</scope>
    <source>
        <strain evidence="1 2">NL-1719</strain>
    </source>
</reference>
<sequence length="180" mass="20262">MKGHVIAFESPIPKIYNKLPPPADDLNEVLAILFTGPELPTTADFQRTPLLIRRDVVKRALEWLKLNHKDYHDLTIDYKVLQGYSENMPPVSVQYKKMESNTSTESMSVFEQENEEGVEDGPCPFAVHGLTSANLEVLSSEELKFKALEHLHTGAPVLSITHGTKPISIFKNTSLYPQIF</sequence>
<dbReference type="EMBL" id="ML208626">
    <property type="protein sequence ID" value="TFK61822.1"/>
    <property type="molecule type" value="Genomic_DNA"/>
</dbReference>